<sequence length="103" mass="11901">MEESSFFIQLLLLLEKIKSFLSNQTKTNTSIRSTFQQIEKCQYVKEFCICCSCRLNGAEIAKIECKKYNETSLHVFFGQIDYAKAQASTPYGILSVKVWVSYF</sequence>
<feature type="domain" description="Small ribosomal subunit protein uS3 C-terminal" evidence="4">
    <location>
        <begin position="17"/>
        <end position="100"/>
    </location>
</feature>
<dbReference type="PANTHER" id="PTHR35928:SF2">
    <property type="entry name" value="SMALL RIBOSOMAL SUBUNIT PROTEIN US3M"/>
    <property type="match status" value="1"/>
</dbReference>
<evidence type="ECO:0000256" key="3">
    <source>
        <dbReference type="ARBA" id="ARBA00023274"/>
    </source>
</evidence>
<keyword evidence="2" id="KW-0689">Ribosomal protein</keyword>
<keyword evidence="3" id="KW-0687">Ribonucleoprotein</keyword>
<dbReference type="InterPro" id="IPR036419">
    <property type="entry name" value="Ribosomal_S3_C_sf"/>
</dbReference>
<dbReference type="PANTHER" id="PTHR35928">
    <property type="entry name" value="RIBOSOMAL PROTEIN S3, MITOCHONDRIAL"/>
    <property type="match status" value="1"/>
</dbReference>
<reference evidence="5" key="1">
    <citation type="submission" date="2024-02" db="EMBL/GenBank/DDBJ databases">
        <authorList>
            <consortium name="ELIXIR-Norway"/>
            <consortium name="Elixir Norway"/>
        </authorList>
    </citation>
    <scope>NUCLEOTIDE SEQUENCE</scope>
</reference>
<comment type="similarity">
    <text evidence="1">Belongs to the universal ribosomal protein uS3 family.</text>
</comment>
<dbReference type="InterPro" id="IPR044954">
    <property type="entry name" value="Ribosomal_uS3m_plant"/>
</dbReference>
<organism evidence="5 6">
    <name type="scientific">Sphagnum jensenii</name>
    <dbReference type="NCBI Taxonomy" id="128206"/>
    <lineage>
        <taxon>Eukaryota</taxon>
        <taxon>Viridiplantae</taxon>
        <taxon>Streptophyta</taxon>
        <taxon>Embryophyta</taxon>
        <taxon>Bryophyta</taxon>
        <taxon>Sphagnophytina</taxon>
        <taxon>Sphagnopsida</taxon>
        <taxon>Sphagnales</taxon>
        <taxon>Sphagnaceae</taxon>
        <taxon>Sphagnum</taxon>
    </lineage>
</organism>
<dbReference type="SUPFAM" id="SSF54821">
    <property type="entry name" value="Ribosomal protein S3 C-terminal domain"/>
    <property type="match status" value="1"/>
</dbReference>
<keyword evidence="6" id="KW-1185">Reference proteome</keyword>
<evidence type="ECO:0000259" key="4">
    <source>
        <dbReference type="Pfam" id="PF00189"/>
    </source>
</evidence>
<proteinExistence type="inferred from homology"/>
<evidence type="ECO:0000313" key="6">
    <source>
        <dbReference type="Proteomes" id="UP001497444"/>
    </source>
</evidence>
<dbReference type="InterPro" id="IPR001351">
    <property type="entry name" value="Ribosomal_uS3_C"/>
</dbReference>
<evidence type="ECO:0000313" key="5">
    <source>
        <dbReference type="EMBL" id="CAK9274096.1"/>
    </source>
</evidence>
<protein>
    <recommendedName>
        <fullName evidence="4">Small ribosomal subunit protein uS3 C-terminal domain-containing protein</fullName>
    </recommendedName>
</protein>
<accession>A0ABP0X6P2</accession>
<name>A0ABP0X6P2_9BRYO</name>
<dbReference type="EMBL" id="OZ020101">
    <property type="protein sequence ID" value="CAK9274096.1"/>
    <property type="molecule type" value="Genomic_DNA"/>
</dbReference>
<evidence type="ECO:0000256" key="1">
    <source>
        <dbReference type="ARBA" id="ARBA00010761"/>
    </source>
</evidence>
<evidence type="ECO:0000256" key="2">
    <source>
        <dbReference type="ARBA" id="ARBA00022980"/>
    </source>
</evidence>
<dbReference type="Pfam" id="PF00189">
    <property type="entry name" value="Ribosomal_S3_C"/>
    <property type="match status" value="1"/>
</dbReference>
<dbReference type="Proteomes" id="UP001497444">
    <property type="component" value="Chromosome 6"/>
</dbReference>
<gene>
    <name evidence="5" type="ORF">CSSPJE1EN1_LOCUS19574</name>
</gene>
<dbReference type="Gene3D" id="3.30.1140.32">
    <property type="entry name" value="Ribosomal protein S3, C-terminal domain"/>
    <property type="match status" value="1"/>
</dbReference>